<dbReference type="Proteomes" id="UP000009234">
    <property type="component" value="Chromosome"/>
</dbReference>
<evidence type="ECO:0000256" key="1">
    <source>
        <dbReference type="SAM" id="SignalP"/>
    </source>
</evidence>
<evidence type="ECO:0000313" key="2">
    <source>
        <dbReference type="EMBL" id="AEG59060.1"/>
    </source>
</evidence>
<dbReference type="EMBL" id="CP002780">
    <property type="protein sequence ID" value="AEG59060.1"/>
    <property type="molecule type" value="Genomic_DNA"/>
</dbReference>
<dbReference type="AlphaFoldDB" id="F6DUJ3"/>
<evidence type="ECO:0008006" key="4">
    <source>
        <dbReference type="Google" id="ProtNLM"/>
    </source>
</evidence>
<keyword evidence="3" id="KW-1185">Reference proteome</keyword>
<organism evidence="2 3">
    <name type="scientific">Desulforamulus ruminis (strain ATCC 23193 / DSM 2154 / NCIMB 8452 / DL)</name>
    <name type="common">Desulfotomaculum ruminis</name>
    <dbReference type="NCBI Taxonomy" id="696281"/>
    <lineage>
        <taxon>Bacteria</taxon>
        <taxon>Bacillati</taxon>
        <taxon>Bacillota</taxon>
        <taxon>Clostridia</taxon>
        <taxon>Eubacteriales</taxon>
        <taxon>Peptococcaceae</taxon>
        <taxon>Desulforamulus</taxon>
    </lineage>
</organism>
<feature type="chain" id="PRO_5003338860" description="Lipoprotein" evidence="1">
    <location>
        <begin position="24"/>
        <end position="188"/>
    </location>
</feature>
<gene>
    <name evidence="2" type="ordered locus">Desru_0778</name>
</gene>
<dbReference type="RefSeq" id="WP_013840834.1">
    <property type="nucleotide sequence ID" value="NC_015589.1"/>
</dbReference>
<feature type="signal peptide" evidence="1">
    <location>
        <begin position="1"/>
        <end position="23"/>
    </location>
</feature>
<dbReference type="KEGG" id="dru:Desru_0778"/>
<proteinExistence type="predicted"/>
<evidence type="ECO:0000313" key="3">
    <source>
        <dbReference type="Proteomes" id="UP000009234"/>
    </source>
</evidence>
<sequence length="188" mass="21189">MKKRLSILLAVIFVFSSCSAALAATSVSVSKSYYFADNYSYRDYKDYKDYKDVAEKSIFIRYSIGKNGKITANYPNNATFYVQPNTKIYLYRDDSYGSGGKISISNSKVLRSYGSGVYKAIASGTSKITIYNNNWGKAFSLNVVVKGRDYTNYYPDKNVSTSHVYKVGTVNGVAIYVPEEELYKYLNK</sequence>
<reference evidence="2 3" key="2">
    <citation type="journal article" date="2012" name="Stand. Genomic Sci.">
        <title>Complete genome sequence of the sulfate-reducing firmicute Desulfotomaculum ruminis type strain (DL(T)).</title>
        <authorList>
            <person name="Spring S."/>
            <person name="Visser M."/>
            <person name="Lu M."/>
            <person name="Copeland A."/>
            <person name="Lapidus A."/>
            <person name="Lucas S."/>
            <person name="Cheng J.F."/>
            <person name="Han C."/>
            <person name="Tapia R."/>
            <person name="Goodwin L.A."/>
            <person name="Pitluck S."/>
            <person name="Ivanova N."/>
            <person name="Land M."/>
            <person name="Hauser L."/>
            <person name="Larimer F."/>
            <person name="Rohde M."/>
            <person name="Goker M."/>
            <person name="Detter J.C."/>
            <person name="Kyrpides N.C."/>
            <person name="Woyke T."/>
            <person name="Schaap P.J."/>
            <person name="Plugge C.M."/>
            <person name="Muyzer G."/>
            <person name="Kuever J."/>
            <person name="Pereira I.A."/>
            <person name="Parshina S.N."/>
            <person name="Bernier-Latmani R."/>
            <person name="Stams A.J."/>
            <person name="Klenk H.P."/>
        </authorList>
    </citation>
    <scope>NUCLEOTIDE SEQUENCE [LARGE SCALE GENOMIC DNA]</scope>
    <source>
        <strain evidence="3">ATCC 23193 / DSM 2154 / NCIB 8452 / DL</strain>
    </source>
</reference>
<reference evidence="3" key="1">
    <citation type="submission" date="2011-05" db="EMBL/GenBank/DDBJ databases">
        <title>Complete sequence of Desulfotomaculum ruminis DSM 2154.</title>
        <authorList>
            <person name="Lucas S."/>
            <person name="Copeland A."/>
            <person name="Lapidus A."/>
            <person name="Cheng J.-F."/>
            <person name="Goodwin L."/>
            <person name="Pitluck S."/>
            <person name="Lu M."/>
            <person name="Detter J.C."/>
            <person name="Han C."/>
            <person name="Tapia R."/>
            <person name="Land M."/>
            <person name="Hauser L."/>
            <person name="Kyrpides N."/>
            <person name="Ivanova N."/>
            <person name="Mikhailova N."/>
            <person name="Pagani I."/>
            <person name="Stams A.J.M."/>
            <person name="Plugge C.M."/>
            <person name="Muyzer G."/>
            <person name="Kuever J."/>
            <person name="Parshina S.N."/>
            <person name="Ivanova A.E."/>
            <person name="Nazina T.N."/>
            <person name="Brambilla E."/>
            <person name="Spring S."/>
            <person name="Klenk H.-P."/>
            <person name="Woyke T."/>
        </authorList>
    </citation>
    <scope>NUCLEOTIDE SEQUENCE [LARGE SCALE GENOMIC DNA]</scope>
    <source>
        <strain evidence="3">ATCC 23193 / DSM 2154 / NCIB 8452 / DL</strain>
    </source>
</reference>
<accession>F6DUJ3</accession>
<dbReference type="PROSITE" id="PS51257">
    <property type="entry name" value="PROKAR_LIPOPROTEIN"/>
    <property type="match status" value="1"/>
</dbReference>
<protein>
    <recommendedName>
        <fullName evidence="4">Lipoprotein</fullName>
    </recommendedName>
</protein>
<keyword evidence="1" id="KW-0732">Signal</keyword>
<dbReference type="HOGENOM" id="CLU_1438975_0_0_9"/>
<name>F6DUJ3_DESRL</name>